<reference evidence="2" key="1">
    <citation type="journal article" date="2010" name="Nat. Biotechnol.">
        <title>Draft genome sequence of the oilseed species Ricinus communis.</title>
        <authorList>
            <person name="Chan A.P."/>
            <person name="Crabtree J."/>
            <person name="Zhao Q."/>
            <person name="Lorenzi H."/>
            <person name="Orvis J."/>
            <person name="Puiu D."/>
            <person name="Melake-Berhan A."/>
            <person name="Jones K.M."/>
            <person name="Redman J."/>
            <person name="Chen G."/>
            <person name="Cahoon E.B."/>
            <person name="Gedil M."/>
            <person name="Stanke M."/>
            <person name="Haas B.J."/>
            <person name="Wortman J.R."/>
            <person name="Fraser-Liggett C.M."/>
            <person name="Ravel J."/>
            <person name="Rabinowicz P.D."/>
        </authorList>
    </citation>
    <scope>NUCLEOTIDE SEQUENCE [LARGE SCALE GENOMIC DNA]</scope>
    <source>
        <strain evidence="2">cv. Hale</strain>
    </source>
</reference>
<dbReference type="Proteomes" id="UP000008311">
    <property type="component" value="Unassembled WGS sequence"/>
</dbReference>
<dbReference type="EMBL" id="EQ974243">
    <property type="protein sequence ID" value="EEF31438.1"/>
    <property type="molecule type" value="Genomic_DNA"/>
</dbReference>
<name>B9SY97_RICCO</name>
<sequence>MKDQQKLKTQNSMVGTTSPFKDCERRAVCLFYKSPVVHNKQLSFKAQKEVLRFNTCLFHKLVNMNFNQENGLSDEIISNFIIVSFKAKVIFSCATQKGG</sequence>
<proteinExistence type="predicted"/>
<evidence type="ECO:0000313" key="2">
    <source>
        <dbReference type="Proteomes" id="UP000008311"/>
    </source>
</evidence>
<keyword evidence="2" id="KW-1185">Reference proteome</keyword>
<accession>B9SY97</accession>
<gene>
    <name evidence="1" type="ORF">RCOM_0845870</name>
</gene>
<dbReference type="InParanoid" id="B9SY97"/>
<dbReference type="AlphaFoldDB" id="B9SY97"/>
<organism evidence="1 2">
    <name type="scientific">Ricinus communis</name>
    <name type="common">Castor bean</name>
    <dbReference type="NCBI Taxonomy" id="3988"/>
    <lineage>
        <taxon>Eukaryota</taxon>
        <taxon>Viridiplantae</taxon>
        <taxon>Streptophyta</taxon>
        <taxon>Embryophyta</taxon>
        <taxon>Tracheophyta</taxon>
        <taxon>Spermatophyta</taxon>
        <taxon>Magnoliopsida</taxon>
        <taxon>eudicotyledons</taxon>
        <taxon>Gunneridae</taxon>
        <taxon>Pentapetalae</taxon>
        <taxon>rosids</taxon>
        <taxon>fabids</taxon>
        <taxon>Malpighiales</taxon>
        <taxon>Euphorbiaceae</taxon>
        <taxon>Acalyphoideae</taxon>
        <taxon>Acalypheae</taxon>
        <taxon>Ricinus</taxon>
    </lineage>
</organism>
<evidence type="ECO:0000313" key="1">
    <source>
        <dbReference type="EMBL" id="EEF31438.1"/>
    </source>
</evidence>
<protein>
    <submittedName>
        <fullName evidence="1">Uncharacterized protein</fullName>
    </submittedName>
</protein>